<name>A0A0C3A660_9AGAM</name>
<dbReference type="STRING" id="1036808.A0A0C3A660"/>
<proteinExistence type="predicted"/>
<organism evidence="3 4">
    <name type="scientific">Scleroderma citrinum Foug A</name>
    <dbReference type="NCBI Taxonomy" id="1036808"/>
    <lineage>
        <taxon>Eukaryota</taxon>
        <taxon>Fungi</taxon>
        <taxon>Dikarya</taxon>
        <taxon>Basidiomycota</taxon>
        <taxon>Agaricomycotina</taxon>
        <taxon>Agaricomycetes</taxon>
        <taxon>Agaricomycetidae</taxon>
        <taxon>Boletales</taxon>
        <taxon>Sclerodermatineae</taxon>
        <taxon>Sclerodermataceae</taxon>
        <taxon>Scleroderma</taxon>
    </lineage>
</organism>
<reference evidence="4" key="2">
    <citation type="submission" date="2015-01" db="EMBL/GenBank/DDBJ databases">
        <title>Evolutionary Origins and Diversification of the Mycorrhizal Mutualists.</title>
        <authorList>
            <consortium name="DOE Joint Genome Institute"/>
            <consortium name="Mycorrhizal Genomics Consortium"/>
            <person name="Kohler A."/>
            <person name="Kuo A."/>
            <person name="Nagy L.G."/>
            <person name="Floudas D."/>
            <person name="Copeland A."/>
            <person name="Barry K.W."/>
            <person name="Cichocki N."/>
            <person name="Veneault-Fourrey C."/>
            <person name="LaButti K."/>
            <person name="Lindquist E.A."/>
            <person name="Lipzen A."/>
            <person name="Lundell T."/>
            <person name="Morin E."/>
            <person name="Murat C."/>
            <person name="Riley R."/>
            <person name="Ohm R."/>
            <person name="Sun H."/>
            <person name="Tunlid A."/>
            <person name="Henrissat B."/>
            <person name="Grigoriev I.V."/>
            <person name="Hibbett D.S."/>
            <person name="Martin F."/>
        </authorList>
    </citation>
    <scope>NUCLEOTIDE SEQUENCE [LARGE SCALE GENOMIC DNA]</scope>
    <source>
        <strain evidence="4">Foug A</strain>
    </source>
</reference>
<dbReference type="PANTHER" id="PTHR10663">
    <property type="entry name" value="GUANYL-NUCLEOTIDE EXCHANGE FACTOR"/>
    <property type="match status" value="1"/>
</dbReference>
<dbReference type="CDD" id="cd00171">
    <property type="entry name" value="Sec7"/>
    <property type="match status" value="1"/>
</dbReference>
<evidence type="ECO:0000313" key="4">
    <source>
        <dbReference type="Proteomes" id="UP000053989"/>
    </source>
</evidence>
<dbReference type="GO" id="GO:0005085">
    <property type="term" value="F:guanyl-nucleotide exchange factor activity"/>
    <property type="evidence" value="ECO:0007669"/>
    <property type="project" value="InterPro"/>
</dbReference>
<dbReference type="PROSITE" id="PS50190">
    <property type="entry name" value="SEC7"/>
    <property type="match status" value="1"/>
</dbReference>
<dbReference type="InterPro" id="IPR023394">
    <property type="entry name" value="Sec7_C_sf"/>
</dbReference>
<dbReference type="Pfam" id="PF01369">
    <property type="entry name" value="Sec7"/>
    <property type="match status" value="1"/>
</dbReference>
<dbReference type="Gene3D" id="1.10.220.20">
    <property type="match status" value="1"/>
</dbReference>
<gene>
    <name evidence="3" type="ORF">SCLCIDRAFT_962166</name>
</gene>
<dbReference type="SMART" id="SM00222">
    <property type="entry name" value="Sec7"/>
    <property type="match status" value="1"/>
</dbReference>
<evidence type="ECO:0000313" key="3">
    <source>
        <dbReference type="EMBL" id="KIM60207.1"/>
    </source>
</evidence>
<protein>
    <recommendedName>
        <fullName evidence="2">SEC7 domain-containing protein</fullName>
    </recommendedName>
</protein>
<dbReference type="GO" id="GO:0032012">
    <property type="term" value="P:regulation of ARF protein signal transduction"/>
    <property type="evidence" value="ECO:0007669"/>
    <property type="project" value="InterPro"/>
</dbReference>
<dbReference type="HOGENOM" id="CLU_1489850_0_0_1"/>
<dbReference type="InterPro" id="IPR000904">
    <property type="entry name" value="Sec7_dom"/>
</dbReference>
<keyword evidence="4" id="KW-1185">Reference proteome</keyword>
<dbReference type="AlphaFoldDB" id="A0A0C3A660"/>
<sequence length="181" mass="20179">MAQAGDETGDEVTPLPDRITATSGNTEVLRQSLLDNTDDPIRFETARRKKTALLEGIKKFNFQPTCGIDFLVGTGFIPSSLPSDIARFLLTADGLSKSMIGGYLGEGDKKNLAVMHAFVDFLDFRTLGFLDALRLFLQKFRLPGEAQKIDRFMLKFAERYLDGNPCTLFKNASEQRCLFPT</sequence>
<dbReference type="EMBL" id="KN822064">
    <property type="protein sequence ID" value="KIM60207.1"/>
    <property type="molecule type" value="Genomic_DNA"/>
</dbReference>
<dbReference type="InParanoid" id="A0A0C3A660"/>
<dbReference type="Gene3D" id="1.10.1000.11">
    <property type="entry name" value="Arf Nucleotide-binding Site Opener,domain 2"/>
    <property type="match status" value="1"/>
</dbReference>
<accession>A0A0C3A660</accession>
<dbReference type="PANTHER" id="PTHR10663:SF375">
    <property type="entry name" value="LD29171P"/>
    <property type="match status" value="1"/>
</dbReference>
<dbReference type="InterPro" id="IPR035999">
    <property type="entry name" value="Sec7_dom_sf"/>
</dbReference>
<dbReference type="Proteomes" id="UP000053989">
    <property type="component" value="Unassembled WGS sequence"/>
</dbReference>
<evidence type="ECO:0000259" key="2">
    <source>
        <dbReference type="PROSITE" id="PS50190"/>
    </source>
</evidence>
<dbReference type="FunFam" id="1.10.220.20:FF:000002">
    <property type="entry name" value="Brefeldin A-inhibited guanine nucleotide-exchange protein 1"/>
    <property type="match status" value="1"/>
</dbReference>
<feature type="region of interest" description="Disordered" evidence="1">
    <location>
        <begin position="1"/>
        <end position="20"/>
    </location>
</feature>
<dbReference type="OrthoDB" id="430364at2759"/>
<reference evidence="3 4" key="1">
    <citation type="submission" date="2014-04" db="EMBL/GenBank/DDBJ databases">
        <authorList>
            <consortium name="DOE Joint Genome Institute"/>
            <person name="Kuo A."/>
            <person name="Kohler A."/>
            <person name="Nagy L.G."/>
            <person name="Floudas D."/>
            <person name="Copeland A."/>
            <person name="Barry K.W."/>
            <person name="Cichocki N."/>
            <person name="Veneault-Fourrey C."/>
            <person name="LaButti K."/>
            <person name="Lindquist E.A."/>
            <person name="Lipzen A."/>
            <person name="Lundell T."/>
            <person name="Morin E."/>
            <person name="Murat C."/>
            <person name="Sun H."/>
            <person name="Tunlid A."/>
            <person name="Henrissat B."/>
            <person name="Grigoriev I.V."/>
            <person name="Hibbett D.S."/>
            <person name="Martin F."/>
            <person name="Nordberg H.P."/>
            <person name="Cantor M.N."/>
            <person name="Hua S.X."/>
        </authorList>
    </citation>
    <scope>NUCLEOTIDE SEQUENCE [LARGE SCALE GENOMIC DNA]</scope>
    <source>
        <strain evidence="3 4">Foug A</strain>
    </source>
</reference>
<evidence type="ECO:0000256" key="1">
    <source>
        <dbReference type="SAM" id="MobiDB-lite"/>
    </source>
</evidence>
<dbReference type="SUPFAM" id="SSF48425">
    <property type="entry name" value="Sec7 domain"/>
    <property type="match status" value="1"/>
</dbReference>
<feature type="domain" description="SEC7" evidence="2">
    <location>
        <begin position="42"/>
        <end position="174"/>
    </location>
</feature>